<keyword evidence="3" id="KW-1185">Reference proteome</keyword>
<name>A0A853CGS5_9ACTN</name>
<dbReference type="AlphaFoldDB" id="A0A853CGS5"/>
<evidence type="ECO:0000313" key="2">
    <source>
        <dbReference type="EMBL" id="NYJ05752.1"/>
    </source>
</evidence>
<dbReference type="Gene3D" id="1.20.120.520">
    <property type="entry name" value="nmb1532 protein domain like"/>
    <property type="match status" value="1"/>
</dbReference>
<dbReference type="RefSeq" id="WP_179716355.1">
    <property type="nucleotide sequence ID" value="NZ_JACBZT010000001.1"/>
</dbReference>
<organism evidence="2 3">
    <name type="scientific">Petropleomorpha daqingensis</name>
    <dbReference type="NCBI Taxonomy" id="2026353"/>
    <lineage>
        <taxon>Bacteria</taxon>
        <taxon>Bacillati</taxon>
        <taxon>Actinomycetota</taxon>
        <taxon>Actinomycetes</taxon>
        <taxon>Geodermatophilales</taxon>
        <taxon>Geodermatophilaceae</taxon>
        <taxon>Petropleomorpha</taxon>
    </lineage>
</organism>
<proteinExistence type="predicted"/>
<accession>A0A853CGS5</accession>
<protein>
    <recommendedName>
        <fullName evidence="1">Hemerythrin-like domain-containing protein</fullName>
    </recommendedName>
</protein>
<feature type="domain" description="Hemerythrin-like" evidence="1">
    <location>
        <begin position="23"/>
        <end position="153"/>
    </location>
</feature>
<evidence type="ECO:0000259" key="1">
    <source>
        <dbReference type="Pfam" id="PF01814"/>
    </source>
</evidence>
<comment type="caution">
    <text evidence="2">The sequence shown here is derived from an EMBL/GenBank/DDBJ whole genome shotgun (WGS) entry which is preliminary data.</text>
</comment>
<dbReference type="InterPro" id="IPR012312">
    <property type="entry name" value="Hemerythrin-like"/>
</dbReference>
<dbReference type="EMBL" id="JACBZT010000001">
    <property type="protein sequence ID" value="NYJ05752.1"/>
    <property type="molecule type" value="Genomic_DNA"/>
</dbReference>
<dbReference type="Proteomes" id="UP000541969">
    <property type="component" value="Unassembled WGS sequence"/>
</dbReference>
<gene>
    <name evidence="2" type="ORF">GGQ55_002030</name>
</gene>
<reference evidence="2 3" key="1">
    <citation type="submission" date="2020-07" db="EMBL/GenBank/DDBJ databases">
        <title>Sequencing the genomes of 1000 actinobacteria strains.</title>
        <authorList>
            <person name="Klenk H.-P."/>
        </authorList>
    </citation>
    <scope>NUCLEOTIDE SEQUENCE [LARGE SCALE GENOMIC DNA]</scope>
    <source>
        <strain evidence="2 3">DSM 104001</strain>
    </source>
</reference>
<sequence length="227" mass="24665">MTTTVPSPVHAPATTEPDLSGFTLMHRALRSGTRMLAEAVDGIARDDACDRSRQRGIVEFACAVLTEVRAHLEREDAALYRLVVVSADEWADLAPLSADHVELERLLQLAWAALPVFARCASTGAPLLAPVLTELAARLEAHLAAEEAIVFARIRAHVTGAELERCRTRLRAGTSTSRLLFLAPWLADQCHPAELRHVLAAADARSRLLLSLGQKRYAARRDAVLGA</sequence>
<dbReference type="Pfam" id="PF01814">
    <property type="entry name" value="Hemerythrin"/>
    <property type="match status" value="1"/>
</dbReference>
<evidence type="ECO:0000313" key="3">
    <source>
        <dbReference type="Proteomes" id="UP000541969"/>
    </source>
</evidence>